<dbReference type="EMBL" id="CADEAL010001213">
    <property type="protein sequence ID" value="CAB1430210.1"/>
    <property type="molecule type" value="Genomic_DNA"/>
</dbReference>
<organism evidence="1 2">
    <name type="scientific">Pleuronectes platessa</name>
    <name type="common">European plaice</name>
    <dbReference type="NCBI Taxonomy" id="8262"/>
    <lineage>
        <taxon>Eukaryota</taxon>
        <taxon>Metazoa</taxon>
        <taxon>Chordata</taxon>
        <taxon>Craniata</taxon>
        <taxon>Vertebrata</taxon>
        <taxon>Euteleostomi</taxon>
        <taxon>Actinopterygii</taxon>
        <taxon>Neopterygii</taxon>
        <taxon>Teleostei</taxon>
        <taxon>Neoteleostei</taxon>
        <taxon>Acanthomorphata</taxon>
        <taxon>Carangaria</taxon>
        <taxon>Pleuronectiformes</taxon>
        <taxon>Pleuronectoidei</taxon>
        <taxon>Pleuronectidae</taxon>
        <taxon>Pleuronectes</taxon>
    </lineage>
</organism>
<evidence type="ECO:0000313" key="2">
    <source>
        <dbReference type="Proteomes" id="UP001153269"/>
    </source>
</evidence>
<keyword evidence="2" id="KW-1185">Reference proteome</keyword>
<name>A0A9N7UG77_PLEPL</name>
<dbReference type="Proteomes" id="UP001153269">
    <property type="component" value="Unassembled WGS sequence"/>
</dbReference>
<protein>
    <submittedName>
        <fullName evidence="1">Uncharacterized protein</fullName>
    </submittedName>
</protein>
<dbReference type="AlphaFoldDB" id="A0A9N7UG77"/>
<gene>
    <name evidence="1" type="ORF">PLEPLA_LOCUS18192</name>
</gene>
<reference evidence="1" key="1">
    <citation type="submission" date="2020-03" db="EMBL/GenBank/DDBJ databases">
        <authorList>
            <person name="Weist P."/>
        </authorList>
    </citation>
    <scope>NUCLEOTIDE SEQUENCE</scope>
</reference>
<comment type="caution">
    <text evidence="1">The sequence shown here is derived from an EMBL/GenBank/DDBJ whole genome shotgun (WGS) entry which is preliminary data.</text>
</comment>
<proteinExistence type="predicted"/>
<evidence type="ECO:0000313" key="1">
    <source>
        <dbReference type="EMBL" id="CAB1430210.1"/>
    </source>
</evidence>
<accession>A0A9N7UG77</accession>
<sequence length="75" mass="8044">MNNKQSFCICLKKRRTSCDAKFSAALMLCRSEVTVSDAALLTVQWLEAEAAQLVGTNGGGQRTQLSHAERAALGS</sequence>